<dbReference type="PANTHER" id="PTHR37984:SF7">
    <property type="entry name" value="INTEGRASE CATALYTIC DOMAIN-CONTAINING PROTEIN"/>
    <property type="match status" value="1"/>
</dbReference>
<keyword evidence="3" id="KW-1185">Reference proteome</keyword>
<dbReference type="Gene3D" id="1.10.340.70">
    <property type="match status" value="1"/>
</dbReference>
<reference evidence="2" key="1">
    <citation type="submission" date="2021-01" db="EMBL/GenBank/DDBJ databases">
        <authorList>
            <person name="Li R."/>
            <person name="Bekaert M."/>
        </authorList>
    </citation>
    <scope>NUCLEOTIDE SEQUENCE</scope>
    <source>
        <strain evidence="2">Farmed</strain>
    </source>
</reference>
<evidence type="ECO:0000313" key="3">
    <source>
        <dbReference type="Proteomes" id="UP000597762"/>
    </source>
</evidence>
<name>A0A812B8S5_ACAPH</name>
<dbReference type="PANTHER" id="PTHR37984">
    <property type="entry name" value="PROTEIN CBG26694"/>
    <property type="match status" value="1"/>
</dbReference>
<proteinExistence type="predicted"/>
<dbReference type="Proteomes" id="UP000597762">
    <property type="component" value="Unassembled WGS sequence"/>
</dbReference>
<evidence type="ECO:0000259" key="1">
    <source>
        <dbReference type="Pfam" id="PF17921"/>
    </source>
</evidence>
<feature type="domain" description="Integrase zinc-binding" evidence="1">
    <location>
        <begin position="148"/>
        <end position="192"/>
    </location>
</feature>
<dbReference type="EMBL" id="CAHIKZ030000433">
    <property type="protein sequence ID" value="CAE1174081.1"/>
    <property type="molecule type" value="Genomic_DNA"/>
</dbReference>
<accession>A0A812B8S5</accession>
<organism evidence="2 3">
    <name type="scientific">Acanthosepion pharaonis</name>
    <name type="common">Pharaoh cuttlefish</name>
    <name type="synonym">Sepia pharaonis</name>
    <dbReference type="NCBI Taxonomy" id="158019"/>
    <lineage>
        <taxon>Eukaryota</taxon>
        <taxon>Metazoa</taxon>
        <taxon>Spiralia</taxon>
        <taxon>Lophotrochozoa</taxon>
        <taxon>Mollusca</taxon>
        <taxon>Cephalopoda</taxon>
        <taxon>Coleoidea</taxon>
        <taxon>Decapodiformes</taxon>
        <taxon>Sepiida</taxon>
        <taxon>Sepiina</taxon>
        <taxon>Sepiidae</taxon>
        <taxon>Acanthosepion</taxon>
    </lineage>
</organism>
<gene>
    <name evidence="2" type="ORF">SPHA_12937</name>
</gene>
<comment type="caution">
    <text evidence="2">The sequence shown here is derived from an EMBL/GenBank/DDBJ whole genome shotgun (WGS) entry which is preliminary data.</text>
</comment>
<dbReference type="InterPro" id="IPR050951">
    <property type="entry name" value="Retrovirus_Pol_polyprotein"/>
</dbReference>
<evidence type="ECO:0000313" key="2">
    <source>
        <dbReference type="EMBL" id="CAE1174081.1"/>
    </source>
</evidence>
<sequence length="193" mass="21183">MPSTPTAATSANHTAICSNRREPRTCSLILTDDLASIASNHDAFRHPTQSLPDLRVYDITDSDIEEYVIAAATTSLNALNLKSVTWDRVSTATASDEDMLVLTELIESGMPEFRHEMPNSIREYFQFRDDLSTIDGLIVYKDRIVIAPSLRDEVLCALHSAHQGVTSMIARAESSVFWAGITPAIAALRASCL</sequence>
<dbReference type="Pfam" id="PF17921">
    <property type="entry name" value="Integrase_H2C2"/>
    <property type="match status" value="1"/>
</dbReference>
<protein>
    <recommendedName>
        <fullName evidence="1">Integrase zinc-binding domain-containing protein</fullName>
    </recommendedName>
</protein>
<dbReference type="InterPro" id="IPR041588">
    <property type="entry name" value="Integrase_H2C2"/>
</dbReference>
<dbReference type="AlphaFoldDB" id="A0A812B8S5"/>
<dbReference type="OrthoDB" id="6153079at2759"/>